<name>A0ACC2ILF2_9PLEO</name>
<dbReference type="EMBL" id="JAPHNI010000115">
    <property type="protein sequence ID" value="KAJ8115952.1"/>
    <property type="molecule type" value="Genomic_DNA"/>
</dbReference>
<dbReference type="Proteomes" id="UP001153331">
    <property type="component" value="Unassembled WGS sequence"/>
</dbReference>
<accession>A0ACC2ILF2</accession>
<keyword evidence="2" id="KW-1185">Reference proteome</keyword>
<reference evidence="1" key="1">
    <citation type="submission" date="2022-11" db="EMBL/GenBank/DDBJ databases">
        <title>Genome Sequence of Boeremia exigua.</title>
        <authorList>
            <person name="Buettner E."/>
        </authorList>
    </citation>
    <scope>NUCLEOTIDE SEQUENCE</scope>
    <source>
        <strain evidence="1">CU02</strain>
    </source>
</reference>
<evidence type="ECO:0000313" key="2">
    <source>
        <dbReference type="Proteomes" id="UP001153331"/>
    </source>
</evidence>
<gene>
    <name evidence="1" type="ORF">OPT61_g2530</name>
</gene>
<organism evidence="1 2">
    <name type="scientific">Boeremia exigua</name>
    <dbReference type="NCBI Taxonomy" id="749465"/>
    <lineage>
        <taxon>Eukaryota</taxon>
        <taxon>Fungi</taxon>
        <taxon>Dikarya</taxon>
        <taxon>Ascomycota</taxon>
        <taxon>Pezizomycotina</taxon>
        <taxon>Dothideomycetes</taxon>
        <taxon>Pleosporomycetidae</taxon>
        <taxon>Pleosporales</taxon>
        <taxon>Pleosporineae</taxon>
        <taxon>Didymellaceae</taxon>
        <taxon>Boeremia</taxon>
    </lineage>
</organism>
<evidence type="ECO:0000313" key="1">
    <source>
        <dbReference type="EMBL" id="KAJ8115952.1"/>
    </source>
</evidence>
<comment type="caution">
    <text evidence="1">The sequence shown here is derived from an EMBL/GenBank/DDBJ whole genome shotgun (WGS) entry which is preliminary data.</text>
</comment>
<protein>
    <submittedName>
        <fullName evidence="1">Uncharacterized protein</fullName>
    </submittedName>
</protein>
<proteinExistence type="predicted"/>
<sequence length="1681" mass="188160">MDKPATSRAAPSSAPTNGTDAITPVNTPPETRISIFPSDGVLGQRMTYDPLLDSKLDKKARQSRPPTYKQILDKGDPSPPPDPRLAIAGYSTGAYVIKTVGPAAPKTKLRLSPYVAKPYSFDARISCGPGPATQVVVTGFDPLTADAQLRGFFSTYGEVEKLQNQVHPDNGSPLGICLIKFRDTAAMRNAPATKASTSAKRAEREGTGQRIGTGTHPVRVHTDREGRRCAKLVDMAVQQTRREQEKLRAKLAAQSAKAPAPATQAGFDLPANVPKGPSGKGTRPPVPISREPLSRKAALSYLIEREPIKPTMKRTPYLFIAHQYVPVLATTIDHLKRRLKNFKWSAVRCDQTGYFITFEESKRGEDETVRCFRECHMQALFTYVMNMECNQYGDPQYERSPSPERVIADKKRKAIEERIAEEEAADLELEKKQRADSLDPVLAALDQLKHELSEKLLGDIKTRIAGPALLDIMSSERQAAKRRKLNIQDPQTKENSMSLPSMLTPTLDPFAAVTPKGRHGGFARRGRHALGPLDHNRRGKKPLRVVNAFADERRKAAPKPKIARGLHRQMLEMFEPAEDSDDEGRSTLTRGTEEQESRPISRAHSTDVEDEEESSRAHRAKRRRIETGWGEDSDEEMDDTHARSLLAHCIHKDPENMAEKELEQVLAILPRSSPIWKKADKALKGFRRLRKIEQEADAIFGVETPPEDKLEPTVIITQEDEASKPIETTEKEVLVPAKKAAAKPKKKTKKQLEEELKAVKVEVTEEVTEVAEAVEEELTEVKKPELVTDVSIAEATPDEDDRSSVYWGVSSDEPRKTVEDDFSVVMDIDGWQHLLKDEEDLRILKASLQSVEATQFENAQSWAWKQKSIKHLNNSGEAGVSRKETKIEGYYVPNPTGSARAEGVKKIRESEKSKYLPHRIRVVKEREERQRRAKQEDKSVISVEGFKFTTASQKTSTANSRANRANNRRMVNDINISKVSGAEGDALRFNQLKKRKKLVKFDRSAIHNWGLYAEENIVANDMIIEYVGDRVRQRVADLREAKYDMQGVGSSYLFRIDEDTVIDATKMGGIARFINHSCTPNCTAKIIRVDNSKRIVIYALRDIGKDEELTYDYKFEREVDATDLLQCGVALHELVTRCVSLSRIASSFELDAGLFYANYDRYRPDSVDAGQWSFVGDYRKHVNDACDFQRPSCSSCIRVSEPCTGYRDTLTIRIADETDDVRTKASARSVIAQAQQLSYQPPSIEVTARDMFFAHYVCEFSQTWDVLIKYHNATGAPEHLNLSLDAVSLAYLAHNTGSTQAKDLSRRKYVSALRMINTELQQADSAKKVSTFEGALLLDLFEKMTKPITEDAVIRHAHVEGALALAKLRGVEAFQERLELKSLLGLSLNATICCLASRQKVHEPIRTIRAHATKSVDVTGLNWRLADVLLDVVDLVADIHENALKLEEKRASCAKLDNDLEAISQEVAPAWSYESVIVPAEYRKGLLPDDAPSLYDQYPSRAAMQTWNVLRLLRILLYEEHSPTPSTRAQSPTFITPTIHQVCASVPFMTDCAFAASHRLPADRPCQHPHLPRSEPPHTISHVLDAYILIFPLYVAAWSRHCSTATRAWILDQLEHIATHFGVLEAGAIRDVLLRDTDGEGAGDSWCEDPRPRSVDPVKQLASRPPPPAPGLRQRTQGPIC</sequence>